<dbReference type="Proteomes" id="UP000000647">
    <property type="component" value="Chromosome"/>
</dbReference>
<dbReference type="OrthoDB" id="9857585at2"/>
<keyword evidence="2" id="KW-1185">Reference proteome</keyword>
<organism evidence="1 2">
    <name type="scientific">Halorhodospira halophila (strain DSM 244 / SL1)</name>
    <name type="common">Ectothiorhodospira halophila (strain DSM 244 / SL1)</name>
    <dbReference type="NCBI Taxonomy" id="349124"/>
    <lineage>
        <taxon>Bacteria</taxon>
        <taxon>Pseudomonadati</taxon>
        <taxon>Pseudomonadota</taxon>
        <taxon>Gammaproteobacteria</taxon>
        <taxon>Chromatiales</taxon>
        <taxon>Ectothiorhodospiraceae</taxon>
        <taxon>Halorhodospira</taxon>
    </lineage>
</organism>
<reference evidence="2" key="1">
    <citation type="submission" date="2006-12" db="EMBL/GenBank/DDBJ databases">
        <title>Complete sequence of Halorhodospira halophila SL1.</title>
        <authorList>
            <consortium name="US DOE Joint Genome Institute"/>
            <person name="Copeland A."/>
            <person name="Lucas S."/>
            <person name="Lapidus A."/>
            <person name="Barry K."/>
            <person name="Detter J.C."/>
            <person name="Glavina del Rio T."/>
            <person name="Hammon N."/>
            <person name="Israni S."/>
            <person name="Dalin E."/>
            <person name="Tice H."/>
            <person name="Pitluck S."/>
            <person name="Saunders E."/>
            <person name="Brettin T."/>
            <person name="Bruce D."/>
            <person name="Han C."/>
            <person name="Tapia R."/>
            <person name="Schmutz J."/>
            <person name="Larimer F."/>
            <person name="Land M."/>
            <person name="Hauser L."/>
            <person name="Kyrpides N."/>
            <person name="Mikhailova N."/>
            <person name="Hoff W."/>
            <person name="Richardson P."/>
        </authorList>
    </citation>
    <scope>NUCLEOTIDE SEQUENCE [LARGE SCALE GENOMIC DNA]</scope>
    <source>
        <strain evidence="2">DSM 244 / SL1</strain>
    </source>
</reference>
<evidence type="ECO:0000313" key="1">
    <source>
        <dbReference type="EMBL" id="ABM61481.1"/>
    </source>
</evidence>
<protein>
    <submittedName>
        <fullName evidence="1">Uncharacterized protein</fullName>
    </submittedName>
</protein>
<reference evidence="1 2" key="2">
    <citation type="journal article" date="2013" name="Stand. Genomic Sci.">
        <title>Complete genome sequence of Halorhodospira halophila SL1.</title>
        <authorList>
            <person name="Challacombe J.F."/>
            <person name="Majid S."/>
            <person name="Deole R."/>
            <person name="Brettin T.S."/>
            <person name="Bruce D."/>
            <person name="Delano S.F."/>
            <person name="Detter J.C."/>
            <person name="Gleasner C.D."/>
            <person name="Han C.S."/>
            <person name="Misra M."/>
            <person name="Reitenga K.G."/>
            <person name="Mikhailova N."/>
            <person name="Woyke T."/>
            <person name="Pitluck S."/>
            <person name="Nolan M."/>
            <person name="Land M.L."/>
            <person name="Saunders E."/>
            <person name="Tapia R."/>
            <person name="Lapidus A."/>
            <person name="Ivanova N."/>
            <person name="Hoff W.D."/>
        </authorList>
    </citation>
    <scope>NUCLEOTIDE SEQUENCE [LARGE SCALE GENOMIC DNA]</scope>
    <source>
        <strain evidence="2">DSM 244 / SL1</strain>
    </source>
</reference>
<dbReference type="HOGENOM" id="CLU_1793795_0_0_6"/>
<proteinExistence type="predicted"/>
<gene>
    <name evidence="1" type="ordered locus">Hhal_0699</name>
</gene>
<evidence type="ECO:0000313" key="2">
    <source>
        <dbReference type="Proteomes" id="UP000000647"/>
    </source>
</evidence>
<dbReference type="EMBL" id="CP000544">
    <property type="protein sequence ID" value="ABM61481.1"/>
    <property type="molecule type" value="Genomic_DNA"/>
</dbReference>
<sequence length="144" mass="15251">MRKFDWTKGALALTAGSVLAIGGGKALADLPDGAEDSDSFDVSLDVWQPIDVSVSDEADLPDTIIEGNTVDDDYTFTVGGETGEQYSYTVTHSVDEEGLDLSDEEISGSGIIGDDDIEENLEVTGDDAGDYEVTVEATANYDEL</sequence>
<dbReference type="KEGG" id="hha:Hhal_0699"/>
<dbReference type="AlphaFoldDB" id="A1WUW9"/>
<name>A1WUW9_HALHL</name>
<dbReference type="RefSeq" id="WP_011813504.1">
    <property type="nucleotide sequence ID" value="NC_008789.1"/>
</dbReference>
<accession>A1WUW9</accession>